<dbReference type="SUPFAM" id="SSF50249">
    <property type="entry name" value="Nucleic acid-binding proteins"/>
    <property type="match status" value="1"/>
</dbReference>
<dbReference type="InterPro" id="IPR012340">
    <property type="entry name" value="NA-bd_OB-fold"/>
</dbReference>
<name>A0A2P8DA52_9BACT</name>
<dbReference type="InterPro" id="IPR051270">
    <property type="entry name" value="Tyrosine-tRNA_ligase_regulator"/>
</dbReference>
<dbReference type="AlphaFoldDB" id="A0A2P8DA52"/>
<dbReference type="NCBIfam" id="NF007494">
    <property type="entry name" value="PRK10089.1-3"/>
    <property type="match status" value="1"/>
</dbReference>
<dbReference type="PANTHER" id="PTHR11586:SF37">
    <property type="entry name" value="TRNA-BINDING DOMAIN-CONTAINING PROTEIN"/>
    <property type="match status" value="1"/>
</dbReference>
<dbReference type="Proteomes" id="UP000240572">
    <property type="component" value="Unassembled WGS sequence"/>
</dbReference>
<evidence type="ECO:0000313" key="6">
    <source>
        <dbReference type="Proteomes" id="UP000240572"/>
    </source>
</evidence>
<keyword evidence="6" id="KW-1185">Reference proteome</keyword>
<dbReference type="InterPro" id="IPR008231">
    <property type="entry name" value="CsaA"/>
</dbReference>
<feature type="domain" description="TRNA-binding" evidence="4">
    <location>
        <begin position="32"/>
        <end position="135"/>
    </location>
</feature>
<dbReference type="FunFam" id="2.40.50.140:FF:000165">
    <property type="entry name" value="Chaperone CsaA"/>
    <property type="match status" value="1"/>
</dbReference>
<reference evidence="5 6" key="1">
    <citation type="submission" date="2018-03" db="EMBL/GenBank/DDBJ databases">
        <title>Genomic Encyclopedia of Type Strains, Phase III (KMG-III): the genomes of soil and plant-associated and newly described type strains.</title>
        <authorList>
            <person name="Whitman W."/>
        </authorList>
    </citation>
    <scope>NUCLEOTIDE SEQUENCE [LARGE SCALE GENOMIC DNA]</scope>
    <source>
        <strain evidence="5 6">CGMCC 1.12700</strain>
    </source>
</reference>
<evidence type="ECO:0000256" key="2">
    <source>
        <dbReference type="ARBA" id="ARBA00022884"/>
    </source>
</evidence>
<keyword evidence="2 3" id="KW-0694">RNA-binding</keyword>
<dbReference type="NCBIfam" id="TIGR02222">
    <property type="entry name" value="chap_CsaA"/>
    <property type="match status" value="1"/>
</dbReference>
<dbReference type="InterPro" id="IPR002547">
    <property type="entry name" value="tRNA-bd_dom"/>
</dbReference>
<dbReference type="PANTHER" id="PTHR11586">
    <property type="entry name" value="TRNA-AMINOACYLATION COFACTOR ARC1 FAMILY MEMBER"/>
    <property type="match status" value="1"/>
</dbReference>
<proteinExistence type="predicted"/>
<dbReference type="Pfam" id="PF01588">
    <property type="entry name" value="tRNA_bind"/>
    <property type="match status" value="1"/>
</dbReference>
<dbReference type="CDD" id="cd02798">
    <property type="entry name" value="tRNA_bind_CsaA"/>
    <property type="match status" value="1"/>
</dbReference>
<dbReference type="Gene3D" id="2.40.50.140">
    <property type="entry name" value="Nucleic acid-binding proteins"/>
    <property type="match status" value="1"/>
</dbReference>
<dbReference type="NCBIfam" id="NF007495">
    <property type="entry name" value="PRK10089.1-4"/>
    <property type="match status" value="1"/>
</dbReference>
<organism evidence="5 6">
    <name type="scientific">Taibaiella chishuiensis</name>
    <dbReference type="NCBI Taxonomy" id="1434707"/>
    <lineage>
        <taxon>Bacteria</taxon>
        <taxon>Pseudomonadati</taxon>
        <taxon>Bacteroidota</taxon>
        <taxon>Chitinophagia</taxon>
        <taxon>Chitinophagales</taxon>
        <taxon>Chitinophagaceae</taxon>
        <taxon>Taibaiella</taxon>
    </lineage>
</organism>
<sequence>MYCGKEAGGTPVFLRLRPLAYLYFMDTISWHDFEKVELRVGTIIEVLPFPKARKPAHKLKVDFGPYGTRMSSAQITTHYTPEDLVGRQVVAVINFPEKQIADFMSQCLVTGFEDENGAIVLTAVERPVPNGAKLI</sequence>
<evidence type="ECO:0000259" key="4">
    <source>
        <dbReference type="PROSITE" id="PS50886"/>
    </source>
</evidence>
<protein>
    <submittedName>
        <fullName evidence="5">tRNA-binding protein</fullName>
    </submittedName>
</protein>
<keyword evidence="1 3" id="KW-0820">tRNA-binding</keyword>
<dbReference type="EMBL" id="PYGD01000001">
    <property type="protein sequence ID" value="PSK94104.1"/>
    <property type="molecule type" value="Genomic_DNA"/>
</dbReference>
<gene>
    <name evidence="5" type="ORF">B0I18_101255</name>
</gene>
<accession>A0A2P8DA52</accession>
<evidence type="ECO:0000313" key="5">
    <source>
        <dbReference type="EMBL" id="PSK94104.1"/>
    </source>
</evidence>
<evidence type="ECO:0000256" key="3">
    <source>
        <dbReference type="PROSITE-ProRule" id="PRU00209"/>
    </source>
</evidence>
<dbReference type="PROSITE" id="PS50886">
    <property type="entry name" value="TRBD"/>
    <property type="match status" value="1"/>
</dbReference>
<evidence type="ECO:0000256" key="1">
    <source>
        <dbReference type="ARBA" id="ARBA00022555"/>
    </source>
</evidence>
<dbReference type="GO" id="GO:0000049">
    <property type="term" value="F:tRNA binding"/>
    <property type="evidence" value="ECO:0007669"/>
    <property type="project" value="UniProtKB-UniRule"/>
</dbReference>
<comment type="caution">
    <text evidence="5">The sequence shown here is derived from an EMBL/GenBank/DDBJ whole genome shotgun (WGS) entry which is preliminary data.</text>
</comment>